<sequence length="210" mass="21291">MTVTGTTDATAAAADGDGDGDHCGRLLTALRRFREDNADTARRWGTRLAAGLGAGGRLLAAGNGGSAAQAQHLTAELVGRYREDRAPFSALALHTDTSSCTAIVNDYGPDELFARQVRAHARPGDVLILLSTSGASTNLLRAAEAGHAAAAEVWALTGPAPNPLAEAGDESLCVAAGRAATVQELHLVAVHLMCDAFDAALAAAPGGTTP</sequence>
<gene>
    <name evidence="2" type="ORF">J1792_26350</name>
</gene>
<reference evidence="2" key="1">
    <citation type="submission" date="2021-03" db="EMBL/GenBank/DDBJ databases">
        <title>Streptomyces strains.</title>
        <authorList>
            <person name="Lund M.B."/>
            <person name="Toerring T."/>
        </authorList>
    </citation>
    <scope>NUCLEOTIDE SEQUENCE</scope>
    <source>
        <strain evidence="2">JCM 4242</strain>
    </source>
</reference>
<name>A0A939FQU6_9ACTN</name>
<dbReference type="InterPro" id="IPR046348">
    <property type="entry name" value="SIS_dom_sf"/>
</dbReference>
<dbReference type="InterPro" id="IPR035461">
    <property type="entry name" value="GmhA/DiaA"/>
</dbReference>
<accession>A0A939FQU6</accession>
<dbReference type="Pfam" id="PF13580">
    <property type="entry name" value="SIS_2"/>
    <property type="match status" value="1"/>
</dbReference>
<dbReference type="Gene3D" id="3.40.50.10490">
    <property type="entry name" value="Glucose-6-phosphate isomerase like protein, domain 1"/>
    <property type="match status" value="1"/>
</dbReference>
<dbReference type="Proteomes" id="UP000664781">
    <property type="component" value="Unassembled WGS sequence"/>
</dbReference>
<evidence type="ECO:0000259" key="1">
    <source>
        <dbReference type="PROSITE" id="PS51464"/>
    </source>
</evidence>
<dbReference type="CDD" id="cd05006">
    <property type="entry name" value="SIS_GmhA"/>
    <property type="match status" value="1"/>
</dbReference>
<comment type="caution">
    <text evidence="2">The sequence shown here is derived from an EMBL/GenBank/DDBJ whole genome shotgun (WGS) entry which is preliminary data.</text>
</comment>
<dbReference type="InterPro" id="IPR001347">
    <property type="entry name" value="SIS_dom"/>
</dbReference>
<dbReference type="PANTHER" id="PTHR30390">
    <property type="entry name" value="SEDOHEPTULOSE 7-PHOSPHATE ISOMERASE / DNAA INITIATOR-ASSOCIATING FACTOR FOR REPLICATION INITIATION"/>
    <property type="match status" value="1"/>
</dbReference>
<evidence type="ECO:0000313" key="3">
    <source>
        <dbReference type="Proteomes" id="UP000664781"/>
    </source>
</evidence>
<keyword evidence="3" id="KW-1185">Reference proteome</keyword>
<dbReference type="AlphaFoldDB" id="A0A939FQU6"/>
<dbReference type="RefSeq" id="WP_207248341.1">
    <property type="nucleotide sequence ID" value="NZ_JAFMOF010000004.1"/>
</dbReference>
<protein>
    <submittedName>
        <fullName evidence="2">SIS domain-containing protein</fullName>
    </submittedName>
</protein>
<evidence type="ECO:0000313" key="2">
    <source>
        <dbReference type="EMBL" id="MBO0656168.1"/>
    </source>
</evidence>
<dbReference type="InterPro" id="IPR050099">
    <property type="entry name" value="SIS_GmhA/DiaA_subfam"/>
</dbReference>
<feature type="domain" description="SIS" evidence="1">
    <location>
        <begin position="48"/>
        <end position="207"/>
    </location>
</feature>
<dbReference type="PANTHER" id="PTHR30390:SF6">
    <property type="entry name" value="DNAA INITIATOR-ASSOCIATING PROTEIN DIAA"/>
    <property type="match status" value="1"/>
</dbReference>
<dbReference type="GO" id="GO:1901135">
    <property type="term" value="P:carbohydrate derivative metabolic process"/>
    <property type="evidence" value="ECO:0007669"/>
    <property type="project" value="InterPro"/>
</dbReference>
<dbReference type="EMBL" id="JAFMOF010000004">
    <property type="protein sequence ID" value="MBO0656168.1"/>
    <property type="molecule type" value="Genomic_DNA"/>
</dbReference>
<organism evidence="2 3">
    <name type="scientific">Streptomyces triculaminicus</name>
    <dbReference type="NCBI Taxonomy" id="2816232"/>
    <lineage>
        <taxon>Bacteria</taxon>
        <taxon>Bacillati</taxon>
        <taxon>Actinomycetota</taxon>
        <taxon>Actinomycetes</taxon>
        <taxon>Kitasatosporales</taxon>
        <taxon>Streptomycetaceae</taxon>
        <taxon>Streptomyces</taxon>
    </lineage>
</organism>
<dbReference type="PROSITE" id="PS51464">
    <property type="entry name" value="SIS"/>
    <property type="match status" value="1"/>
</dbReference>
<proteinExistence type="predicted"/>
<dbReference type="SUPFAM" id="SSF53697">
    <property type="entry name" value="SIS domain"/>
    <property type="match status" value="1"/>
</dbReference>
<dbReference type="GO" id="GO:0097367">
    <property type="term" value="F:carbohydrate derivative binding"/>
    <property type="evidence" value="ECO:0007669"/>
    <property type="project" value="InterPro"/>
</dbReference>